<dbReference type="VEuPathDB" id="FungiDB:FMAN_02594"/>
<name>A0A1L7TYJ2_FUSMA</name>
<keyword evidence="7 11" id="KW-1133">Transmembrane helix</keyword>
<dbReference type="InterPro" id="IPR044726">
    <property type="entry name" value="ABCC_6TM_D2"/>
</dbReference>
<keyword evidence="8 11" id="KW-0472">Membrane</keyword>
<dbReference type="CDD" id="cd18580">
    <property type="entry name" value="ABC_6TM_ABCC_D2"/>
    <property type="match status" value="1"/>
</dbReference>
<evidence type="ECO:0000256" key="3">
    <source>
        <dbReference type="ARBA" id="ARBA00022475"/>
    </source>
</evidence>
<dbReference type="FunFam" id="1.20.1560.10:FF:000066">
    <property type="entry name" value="ABC multidrug transporter (Eurofung)"/>
    <property type="match status" value="1"/>
</dbReference>
<evidence type="ECO:0000256" key="9">
    <source>
        <dbReference type="ARBA" id="ARBA00023180"/>
    </source>
</evidence>
<accession>A0A1L7TYJ2</accession>
<feature type="transmembrane region" description="Helical" evidence="11">
    <location>
        <begin position="279"/>
        <end position="300"/>
    </location>
</feature>
<evidence type="ECO:0000256" key="2">
    <source>
        <dbReference type="ARBA" id="ARBA00022448"/>
    </source>
</evidence>
<dbReference type="Pfam" id="PF24357">
    <property type="entry name" value="TMD0_ABC"/>
    <property type="match status" value="1"/>
</dbReference>
<dbReference type="GO" id="GO:0016887">
    <property type="term" value="F:ATP hydrolysis activity"/>
    <property type="evidence" value="ECO:0007669"/>
    <property type="project" value="InterPro"/>
</dbReference>
<dbReference type="InterPro" id="IPR050173">
    <property type="entry name" value="ABC_transporter_C-like"/>
</dbReference>
<dbReference type="Proteomes" id="UP000184255">
    <property type="component" value="Unassembled WGS sequence"/>
</dbReference>
<dbReference type="CDD" id="cd03244">
    <property type="entry name" value="ABCC_MRP_domain2"/>
    <property type="match status" value="1"/>
</dbReference>
<feature type="transmembrane region" description="Helical" evidence="11">
    <location>
        <begin position="940"/>
        <end position="965"/>
    </location>
</feature>
<dbReference type="InterPro" id="IPR027417">
    <property type="entry name" value="P-loop_NTPase"/>
</dbReference>
<dbReference type="Gene3D" id="1.20.1560.10">
    <property type="entry name" value="ABC transporter type 1, transmembrane domain"/>
    <property type="match status" value="2"/>
</dbReference>
<feature type="transmembrane region" description="Helical" evidence="11">
    <location>
        <begin position="1036"/>
        <end position="1052"/>
    </location>
</feature>
<sequence length="1454" mass="159273">MNSSENLCTSSVDASFGPYVGPECRDGFDFTLVFEQSILVLSPAALLLILAPIRLFRLRNVPVKVTGHRLRTVKLALIALLAVLHLVLIVLWATHPSNSRLDRVSVAAACVSFASSLMSCVLSRVEHAKSPRPSSLLSLFLAVSLLLDVTLLRTLWLVPLSAAIPSVFTAAFALKAIIVVLEGCSKAPYLVAGSGPHSPEVTAGLYARAVFAWVTPLLLTGFRKLLRPMDLFELDEEMGSAGLIDRFWRHWHTQKAPARKHQLISCCVMTLRWSIIAVVLPRLALLAFTICQPLILNRLLVFLDDASQSINIGYGIIAAYGLVYSGIALSQALYWHRNARSVTLLRGVLVSAVFSKATDLSITATDDSAAVTLMSSDVDVIVRAVREIHEFWANIIQLVIATWLLSTRIGYAAVGPIIVSLVALIATVLVSPLARKYQISWLDKTQKRVGITSAMIGHIKSIKCSGLAQNLSDTILNLRADEIKASKPFRMVSSATSAIAQVPLLMSPVVAFALFQGVASNSGETLDATRLFSALSLIILLAQPLFFMFEVILDMSAALGAFERIQTFLTQESRRDSRQQEPVAESNGPDQGARDSIELQILRESSLSSTTDSSMREVVIQVSHANISWSEDRVILRDLSFTVDRNLLVLLLSPVASGKTTLLKALLGEVPNITGSIDVHSKGVAWCEQSPWLLNRTIRENIIGYSHFDPVLYQAVVKACDIEKDFGQLPEGDNTVIGSKGLALSGGQKQRVALARAVYSKPMIALFDDVFSGLDGQTARTVFENLFGEHGLLRQWNTTTVLATQSVDFLSSADHIICLNKDGRISEQGTFSNLKDTDGYVHSLLRDGVDRGEASTLETDDIKAQAPPKQQADEEDTRRQRGDSTVYRYYFSSTGGPFMIVLLVLEIIWAFLESFPTIWLKFWTDDNAHGNDQAGYYLGIYAALQVTAVIWFAVLIWFVIVLIAAKSGITLHKRLLSTVVRAPLSLFTTADLGSITTRFSQDIGMVDNHLPLGLVVTLASFFGAIAKAGLLASSNPYIAAAFPLLGAVYFYLQRGYLRTSRQLRLLDLEEKAPLYTQFLETLSGLATIRAFGWRDAVIQANHTLVDRSQKPFYLLMIVQRWLVLVLDLTTAALALLLVGLAVRLRGEVDVGLTGVSLVQLISLSETVNMLIQFWTSIETSIGAVARIKKFAEETGEENLPGETHQPPARWPDEGAIQINNLTASYGDVDGEGIKALDAVSLEIKGGEKVGICGRTGSGKSSVFLALLRLLDSKSGSIIIDGIALSSVPRETIRCRLITLTQDHFVLPGTVRHNVDPLGIYSDVEIKEALRLVELYDSIERHGGLDASFNQDTLSHGQKQLFFLARAVLRKNDGRIVLLDEATSSVDQKTEETIKAVIESEFKDHTVVFITHRLDTIIDFDRVIVMDKGCVIELGEPKSLLASGTRFKALWATGH</sequence>
<keyword evidence="5" id="KW-0547">Nucleotide-binding</keyword>
<feature type="region of interest" description="Disordered" evidence="10">
    <location>
        <begin position="573"/>
        <end position="592"/>
    </location>
</feature>
<dbReference type="FunFam" id="3.40.50.300:FF:000630">
    <property type="entry name" value="ATP-binding cassette (ABC) transporter, putative"/>
    <property type="match status" value="1"/>
</dbReference>
<keyword evidence="4 11" id="KW-0812">Transmembrane</keyword>
<dbReference type="GO" id="GO:0140359">
    <property type="term" value="F:ABC-type transporter activity"/>
    <property type="evidence" value="ECO:0007669"/>
    <property type="project" value="InterPro"/>
</dbReference>
<dbReference type="GO" id="GO:0005524">
    <property type="term" value="F:ATP binding"/>
    <property type="evidence" value="ECO:0007669"/>
    <property type="project" value="UniProtKB-KW"/>
</dbReference>
<dbReference type="InterPro" id="IPR011527">
    <property type="entry name" value="ABC1_TM_dom"/>
</dbReference>
<feature type="domain" description="ABC transporter" evidence="12">
    <location>
        <begin position="1216"/>
        <end position="1452"/>
    </location>
</feature>
<evidence type="ECO:0000256" key="11">
    <source>
        <dbReference type="SAM" id="Phobius"/>
    </source>
</evidence>
<dbReference type="InterPro" id="IPR003593">
    <property type="entry name" value="AAA+_ATPase"/>
</dbReference>
<evidence type="ECO:0000256" key="10">
    <source>
        <dbReference type="SAM" id="MobiDB-lite"/>
    </source>
</evidence>
<evidence type="ECO:0000313" key="14">
    <source>
        <dbReference type="EMBL" id="CVK99886.1"/>
    </source>
</evidence>
<comment type="subcellular location">
    <subcellularLocation>
        <location evidence="1">Cell membrane</location>
        <topology evidence="1">Multi-pass membrane protein</topology>
    </subcellularLocation>
</comment>
<dbReference type="SUPFAM" id="SSF52540">
    <property type="entry name" value="P-loop containing nucleoside triphosphate hydrolases"/>
    <property type="match status" value="2"/>
</dbReference>
<reference evidence="15" key="1">
    <citation type="journal article" date="2016" name="Genome Biol. Evol.">
        <title>Comparative 'omics' of the Fusarium fujikuroi species complex highlights differences in genetic potential and metabolite synthesis.</title>
        <authorList>
            <person name="Niehaus E.-M."/>
            <person name="Muensterkoetter M."/>
            <person name="Proctor R.H."/>
            <person name="Brown D.W."/>
            <person name="Sharon A."/>
            <person name="Idan Y."/>
            <person name="Oren-Young L."/>
            <person name="Sieber C.M."/>
            <person name="Novak O."/>
            <person name="Pencik A."/>
            <person name="Tarkowska D."/>
            <person name="Hromadova K."/>
            <person name="Freeman S."/>
            <person name="Maymon M."/>
            <person name="Elazar M."/>
            <person name="Youssef S.A."/>
            <person name="El-Shabrawy E.S.M."/>
            <person name="Shalaby A.B.A."/>
            <person name="Houterman P."/>
            <person name="Brock N.L."/>
            <person name="Burkhardt I."/>
            <person name="Tsavkelova E.A."/>
            <person name="Dickschat J.S."/>
            <person name="Galuszka P."/>
            <person name="Gueldener U."/>
            <person name="Tudzynski B."/>
        </authorList>
    </citation>
    <scope>NUCLEOTIDE SEQUENCE [LARGE SCALE GENOMIC DNA]</scope>
    <source>
        <strain evidence="15">MRC7560</strain>
    </source>
</reference>
<proteinExistence type="predicted"/>
<dbReference type="RefSeq" id="XP_041686082.1">
    <property type="nucleotide sequence ID" value="XM_041820176.1"/>
</dbReference>
<dbReference type="SUPFAM" id="SSF90123">
    <property type="entry name" value="ABC transporter transmembrane region"/>
    <property type="match status" value="2"/>
</dbReference>
<dbReference type="InterPro" id="IPR017871">
    <property type="entry name" value="ABC_transporter-like_CS"/>
</dbReference>
<feature type="region of interest" description="Disordered" evidence="10">
    <location>
        <begin position="856"/>
        <end position="880"/>
    </location>
</feature>
<evidence type="ECO:0000256" key="1">
    <source>
        <dbReference type="ARBA" id="ARBA00004651"/>
    </source>
</evidence>
<dbReference type="PROSITE" id="PS00211">
    <property type="entry name" value="ABC_TRANSPORTER_1"/>
    <property type="match status" value="2"/>
</dbReference>
<evidence type="ECO:0000313" key="15">
    <source>
        <dbReference type="Proteomes" id="UP000184255"/>
    </source>
</evidence>
<evidence type="ECO:0000256" key="5">
    <source>
        <dbReference type="ARBA" id="ARBA00022741"/>
    </source>
</evidence>
<feature type="domain" description="ABC transmembrane type-1" evidence="13">
    <location>
        <begin position="283"/>
        <end position="557"/>
    </location>
</feature>
<feature type="transmembrane region" description="Helical" evidence="11">
    <location>
        <begin position="312"/>
        <end position="335"/>
    </location>
</feature>
<dbReference type="PANTHER" id="PTHR24223:SF399">
    <property type="entry name" value="ABC TRANSPORTER ATNG"/>
    <property type="match status" value="1"/>
</dbReference>
<comment type="caution">
    <text evidence="14">The sequence shown here is derived from an EMBL/GenBank/DDBJ whole genome shotgun (WGS) entry which is preliminary data.</text>
</comment>
<dbReference type="InterPro" id="IPR036640">
    <property type="entry name" value="ABC1_TM_sf"/>
</dbReference>
<feature type="transmembrane region" description="Helical" evidence="11">
    <location>
        <begin position="162"/>
        <end position="181"/>
    </location>
</feature>
<dbReference type="EMBL" id="FCQH01000010">
    <property type="protein sequence ID" value="CVK99886.1"/>
    <property type="molecule type" value="Genomic_DNA"/>
</dbReference>
<feature type="transmembrane region" description="Helical" evidence="11">
    <location>
        <begin position="37"/>
        <end position="55"/>
    </location>
</feature>
<feature type="transmembrane region" description="Helical" evidence="11">
    <location>
        <begin position="1121"/>
        <end position="1142"/>
    </location>
</feature>
<evidence type="ECO:0000256" key="8">
    <source>
        <dbReference type="ARBA" id="ARBA00023136"/>
    </source>
</evidence>
<dbReference type="Pfam" id="PF00664">
    <property type="entry name" value="ABC_membrane"/>
    <property type="match status" value="1"/>
</dbReference>
<feature type="transmembrane region" description="Helical" evidence="11">
    <location>
        <begin position="137"/>
        <end position="156"/>
    </location>
</feature>
<evidence type="ECO:0000259" key="13">
    <source>
        <dbReference type="PROSITE" id="PS50929"/>
    </source>
</evidence>
<dbReference type="PANTHER" id="PTHR24223">
    <property type="entry name" value="ATP-BINDING CASSETTE SUB-FAMILY C"/>
    <property type="match status" value="1"/>
</dbReference>
<dbReference type="FunFam" id="1.20.1560.10:FF:000055">
    <property type="entry name" value="ABC multidrug transporter (Eurofung)"/>
    <property type="match status" value="1"/>
</dbReference>
<dbReference type="InterPro" id="IPR003439">
    <property type="entry name" value="ABC_transporter-like_ATP-bd"/>
</dbReference>
<feature type="transmembrane region" description="Helical" evidence="11">
    <location>
        <begin position="498"/>
        <end position="519"/>
    </location>
</feature>
<feature type="transmembrane region" description="Helical" evidence="11">
    <location>
        <begin position="889"/>
        <end position="912"/>
    </location>
</feature>
<feature type="transmembrane region" description="Helical" evidence="11">
    <location>
        <begin position="417"/>
        <end position="434"/>
    </location>
</feature>
<dbReference type="PROSITE" id="PS50893">
    <property type="entry name" value="ABC_TRANSPORTER_2"/>
    <property type="match status" value="2"/>
</dbReference>
<protein>
    <submittedName>
        <fullName evidence="14">Related to multidrug resistance-associated protein</fullName>
    </submittedName>
</protein>
<dbReference type="CDD" id="cd03250">
    <property type="entry name" value="ABCC_MRP_domain1"/>
    <property type="match status" value="1"/>
</dbReference>
<feature type="transmembrane region" description="Helical" evidence="11">
    <location>
        <begin position="531"/>
        <end position="553"/>
    </location>
</feature>
<dbReference type="CDD" id="cd18579">
    <property type="entry name" value="ABC_6TM_ABCC_D1"/>
    <property type="match status" value="1"/>
</dbReference>
<evidence type="ECO:0000259" key="12">
    <source>
        <dbReference type="PROSITE" id="PS50893"/>
    </source>
</evidence>
<evidence type="ECO:0000256" key="6">
    <source>
        <dbReference type="ARBA" id="ARBA00022840"/>
    </source>
</evidence>
<dbReference type="SMART" id="SM00382">
    <property type="entry name" value="AAA"/>
    <property type="match status" value="2"/>
</dbReference>
<gene>
    <name evidence="14" type="ORF">FMAN_02594</name>
</gene>
<feature type="domain" description="ABC transmembrane type-1" evidence="13">
    <location>
        <begin position="900"/>
        <end position="1179"/>
    </location>
</feature>
<keyword evidence="9" id="KW-0325">Glycoprotein</keyword>
<feature type="domain" description="ABC transporter" evidence="12">
    <location>
        <begin position="620"/>
        <end position="847"/>
    </location>
</feature>
<dbReference type="InterPro" id="IPR044746">
    <property type="entry name" value="ABCC_6TM_D1"/>
</dbReference>
<feature type="transmembrane region" description="Helical" evidence="11">
    <location>
        <begin position="75"/>
        <end position="94"/>
    </location>
</feature>
<evidence type="ECO:0000256" key="4">
    <source>
        <dbReference type="ARBA" id="ARBA00022692"/>
    </source>
</evidence>
<feature type="transmembrane region" description="Helical" evidence="11">
    <location>
        <begin position="391"/>
        <end position="411"/>
    </location>
</feature>
<keyword evidence="2" id="KW-0813">Transport</keyword>
<dbReference type="InterPro" id="IPR056227">
    <property type="entry name" value="TMD0_ABC"/>
</dbReference>
<evidence type="ECO:0000256" key="7">
    <source>
        <dbReference type="ARBA" id="ARBA00022989"/>
    </source>
</evidence>
<dbReference type="PROSITE" id="PS50929">
    <property type="entry name" value="ABC_TM1F"/>
    <property type="match status" value="2"/>
</dbReference>
<keyword evidence="15" id="KW-1185">Reference proteome</keyword>
<keyword evidence="6" id="KW-0067">ATP-binding</keyword>
<organism evidence="14 15">
    <name type="scientific">Fusarium mangiferae</name>
    <name type="common">Mango malformation disease fungus</name>
    <dbReference type="NCBI Taxonomy" id="192010"/>
    <lineage>
        <taxon>Eukaryota</taxon>
        <taxon>Fungi</taxon>
        <taxon>Dikarya</taxon>
        <taxon>Ascomycota</taxon>
        <taxon>Pezizomycotina</taxon>
        <taxon>Sordariomycetes</taxon>
        <taxon>Hypocreomycetidae</taxon>
        <taxon>Hypocreales</taxon>
        <taxon>Nectriaceae</taxon>
        <taxon>Fusarium</taxon>
        <taxon>Fusarium fujikuroi species complex</taxon>
    </lineage>
</organism>
<feature type="transmembrane region" description="Helical" evidence="11">
    <location>
        <begin position="106"/>
        <end position="125"/>
    </location>
</feature>
<feature type="transmembrane region" description="Helical" evidence="11">
    <location>
        <begin position="1010"/>
        <end position="1030"/>
    </location>
</feature>
<dbReference type="Gene3D" id="3.40.50.300">
    <property type="entry name" value="P-loop containing nucleotide triphosphate hydrolases"/>
    <property type="match status" value="2"/>
</dbReference>
<dbReference type="Pfam" id="PF00005">
    <property type="entry name" value="ABC_tran"/>
    <property type="match status" value="2"/>
</dbReference>
<dbReference type="GeneID" id="65081865"/>
<keyword evidence="3" id="KW-1003">Cell membrane</keyword>
<dbReference type="GO" id="GO:0005886">
    <property type="term" value="C:plasma membrane"/>
    <property type="evidence" value="ECO:0007669"/>
    <property type="project" value="UniProtKB-SubCell"/>
</dbReference>